<sequence length="188" mass="22793">MKVSKADNMKKFEQTPNNINNEIENVIKELTPKQSRILFNNLWENILKTVFEEQNFKKFKKLEKNFSNTLNIAHENKITLYPLDINELTYRKALEIFEDTVNMSYLLNVYPTLMRFRQNCFDLLNPEKLHKNEIKEKIEFNKAIYEEFEKTSILELYEKYIDPKDYKNIIEYPIKIYEDRIMNSNKLT</sequence>
<protein>
    <submittedName>
        <fullName evidence="1">Uncharacterized protein</fullName>
    </submittedName>
</protein>
<dbReference type="EMBL" id="AP019779">
    <property type="protein sequence ID" value="BBL61028.1"/>
    <property type="molecule type" value="Genomic_DNA"/>
</dbReference>
<dbReference type="Proteomes" id="UP000825015">
    <property type="component" value="Chromosome"/>
</dbReference>
<reference evidence="1" key="1">
    <citation type="submission" date="2019-06" db="EMBL/GenBank/DDBJ databases">
        <title>Complete genome sequence of Methanobrevibacter arboriphilus strain SA.</title>
        <authorList>
            <person name="Asakawa S."/>
        </authorList>
    </citation>
    <scope>NUCLEOTIDE SEQUENCE</scope>
    <source>
        <strain evidence="1">SA</strain>
    </source>
</reference>
<proteinExistence type="predicted"/>
<organism evidence="1 2">
    <name type="scientific">Methanobrevibacter arboriphilus</name>
    <dbReference type="NCBI Taxonomy" id="39441"/>
    <lineage>
        <taxon>Archaea</taxon>
        <taxon>Methanobacteriati</taxon>
        <taxon>Methanobacteriota</taxon>
        <taxon>Methanomada group</taxon>
        <taxon>Methanobacteria</taxon>
        <taxon>Methanobacteriales</taxon>
        <taxon>Methanobacteriaceae</taxon>
        <taxon>Methanobrevibacter</taxon>
    </lineage>
</organism>
<evidence type="ECO:0000313" key="2">
    <source>
        <dbReference type="Proteomes" id="UP000825015"/>
    </source>
</evidence>
<name>A0ACA8R270_METAZ</name>
<keyword evidence="2" id="KW-1185">Reference proteome</keyword>
<evidence type="ECO:0000313" key="1">
    <source>
        <dbReference type="EMBL" id="BBL61028.1"/>
    </source>
</evidence>
<gene>
    <name evidence="1" type="ORF">MarbSA_00680</name>
</gene>
<accession>A0ACA8R270</accession>